<keyword evidence="1 5" id="KW-0805">Transcription regulation</keyword>
<dbReference type="PRINTS" id="PR00046">
    <property type="entry name" value="SIGMA70FCT"/>
</dbReference>
<dbReference type="InterPro" id="IPR012760">
    <property type="entry name" value="RNA_pol_sigma_RpoD_C"/>
</dbReference>
<feature type="domain" description="RNA polymerase sigma-70" evidence="7">
    <location>
        <begin position="145"/>
        <end position="158"/>
    </location>
</feature>
<evidence type="ECO:0000259" key="7">
    <source>
        <dbReference type="PROSITE" id="PS00715"/>
    </source>
</evidence>
<feature type="repeat" description="TPR" evidence="6">
    <location>
        <begin position="416"/>
        <end position="449"/>
    </location>
</feature>
<feature type="region of interest" description="Sigma-70 factor domain-4" evidence="5">
    <location>
        <begin position="288"/>
        <end position="341"/>
    </location>
</feature>
<feature type="repeat" description="TPR" evidence="6">
    <location>
        <begin position="450"/>
        <end position="483"/>
    </location>
</feature>
<dbReference type="PANTHER" id="PTHR30603:SF62">
    <property type="entry name" value="RNA POLYMERASE SIGMA FACTOR SIGA"/>
    <property type="match status" value="1"/>
</dbReference>
<comment type="function">
    <text evidence="5">Sigma factors are initiation factors that promote the attachment of RNA polymerase to specific initiation sites and are then released. This sigma factor is the primary sigma factor during exponential growth.</text>
</comment>
<keyword evidence="6" id="KW-0802">TPR repeat</keyword>
<feature type="DNA-binding region" description="H-T-H motif" evidence="5">
    <location>
        <begin position="314"/>
        <end position="333"/>
    </location>
</feature>
<dbReference type="NCBIfam" id="TIGR02393">
    <property type="entry name" value="RpoD_Cterm"/>
    <property type="match status" value="1"/>
</dbReference>
<dbReference type="Pfam" id="PF13371">
    <property type="entry name" value="TPR_9"/>
    <property type="match status" value="1"/>
</dbReference>
<sequence>MLIINEGEDEFLEIPLDEEDGYSARSTNFHHWKQTQKKHYTEDSIRLYLQKIGRIRLLRADEEIELARKIADLLELEWVREKLSEQLERSPNYSEWAKAVQLPLPGFLYRLHVGRRAKNKMVQSNLRLVVSISKKYMNRGLSFQDLVQEGSLGLIRAAEKFDYEKGYKFSTYATWWIRQAITRAIADQSRTIRLPVHLYETISRIKKTTKLLSQEMGRKPTEEEIATRMEMTIEKLRFIAKSAQLPISLETPIGKEEDSRFGDFIESDEETPEEQLYKNTLREDLEKVLDSLSPRESDVIKLRYGLDDGRMKTLEEIGQIFNATRERIRQIEAKALRKLRHPNRNSILKEYIRGCQPDDLQQKKYEQQFKGNRNYIRKTNNATNYVQKGLICHRNQDFLGAIENFTQALKLNPNNAQLHYQRGLAKTEGEFQKGAIEDFTQAINLNPQYIDAYYQRGHVHYSLGDNLKAIEDYSEILFLNPNEALAYFYRGFVRSNLGEMQEAIGNYSQALKIKPDLAEAYFYRGVAFYRLKDLHRAIEDYNYTLRIYPDFAEAYSRRGLAHYYLGNYQEALEDYSQAVQINCEDTLTYYYRGLVHENLSDYMKALNDYNQVLEINPAFTEAYYNRGSVHYNLGNYQQALEDLNQLLRINPNNSQAYNKRSSIRAALKDYQGAMEDLKNASEFHYM</sequence>
<reference evidence="8 9" key="1">
    <citation type="submission" date="2020-10" db="EMBL/GenBank/DDBJ databases">
        <authorList>
            <person name="Castelo-Branco R."/>
            <person name="Eusebio N."/>
            <person name="Adriana R."/>
            <person name="Vieira A."/>
            <person name="Brugerolle De Fraissinette N."/>
            <person name="Rezende De Castro R."/>
            <person name="Schneider M.P."/>
            <person name="Vasconcelos V."/>
            <person name="Leao P.N."/>
        </authorList>
    </citation>
    <scope>NUCLEOTIDE SEQUENCE [LARGE SCALE GENOMIC DNA]</scope>
    <source>
        <strain evidence="8 9">LEGE 07299</strain>
    </source>
</reference>
<organism evidence="8 9">
    <name type="scientific">Nostoc cf. edaphicum LEGE 07299</name>
    <dbReference type="NCBI Taxonomy" id="2777974"/>
    <lineage>
        <taxon>Bacteria</taxon>
        <taxon>Bacillati</taxon>
        <taxon>Cyanobacteriota</taxon>
        <taxon>Cyanophyceae</taxon>
        <taxon>Nostocales</taxon>
        <taxon>Nostocaceae</taxon>
        <taxon>Nostoc</taxon>
    </lineage>
</organism>
<comment type="similarity">
    <text evidence="5">Belongs to the sigma-70 factor family. RpoD/SigA subfamily.</text>
</comment>
<evidence type="ECO:0000256" key="5">
    <source>
        <dbReference type="HAMAP-Rule" id="MF_00963"/>
    </source>
</evidence>
<dbReference type="InterPro" id="IPR000943">
    <property type="entry name" value="RNA_pol_sigma70"/>
</dbReference>
<dbReference type="SUPFAM" id="SSF48452">
    <property type="entry name" value="TPR-like"/>
    <property type="match status" value="1"/>
</dbReference>
<keyword evidence="3 5" id="KW-0238">DNA-binding</keyword>
<evidence type="ECO:0000256" key="4">
    <source>
        <dbReference type="ARBA" id="ARBA00023163"/>
    </source>
</evidence>
<feature type="region of interest" description="Sigma-70 factor domain-2" evidence="5">
    <location>
        <begin position="121"/>
        <end position="191"/>
    </location>
</feature>
<dbReference type="InterPro" id="IPR009042">
    <property type="entry name" value="RNA_pol_sigma70_r1_2"/>
</dbReference>
<dbReference type="Gene3D" id="1.25.40.10">
    <property type="entry name" value="Tetratricopeptide repeat domain"/>
    <property type="match status" value="3"/>
</dbReference>
<dbReference type="PROSITE" id="PS50005">
    <property type="entry name" value="TPR"/>
    <property type="match status" value="8"/>
</dbReference>
<dbReference type="CDD" id="cd06171">
    <property type="entry name" value="Sigma70_r4"/>
    <property type="match status" value="1"/>
</dbReference>
<dbReference type="Pfam" id="PF00140">
    <property type="entry name" value="Sigma70_r1_2"/>
    <property type="match status" value="1"/>
</dbReference>
<dbReference type="InterPro" id="IPR036388">
    <property type="entry name" value="WH-like_DNA-bd_sf"/>
</dbReference>
<dbReference type="InterPro" id="IPR013324">
    <property type="entry name" value="RNA_pol_sigma_r3/r4-like"/>
</dbReference>
<evidence type="ECO:0000256" key="1">
    <source>
        <dbReference type="ARBA" id="ARBA00023015"/>
    </source>
</evidence>
<comment type="caution">
    <text evidence="8">The sequence shown here is derived from an EMBL/GenBank/DDBJ whole genome shotgun (WGS) entry which is preliminary data.</text>
</comment>
<proteinExistence type="inferred from homology"/>
<dbReference type="NCBIfam" id="TIGR02937">
    <property type="entry name" value="sigma70-ECF"/>
    <property type="match status" value="1"/>
</dbReference>
<feature type="repeat" description="TPR" evidence="6">
    <location>
        <begin position="484"/>
        <end position="517"/>
    </location>
</feature>
<comment type="caution">
    <text evidence="5">Lacks conserved residue(s) required for the propagation of feature annotation.</text>
</comment>
<evidence type="ECO:0000256" key="2">
    <source>
        <dbReference type="ARBA" id="ARBA00023082"/>
    </source>
</evidence>
<dbReference type="SUPFAM" id="SSF48439">
    <property type="entry name" value="Protein prenylyltransferase"/>
    <property type="match status" value="1"/>
</dbReference>
<dbReference type="NCBIfam" id="TIGR02997">
    <property type="entry name" value="Sig70-cyanoRpoD"/>
    <property type="match status" value="1"/>
</dbReference>
<keyword evidence="9" id="KW-1185">Reference proteome</keyword>
<dbReference type="Pfam" id="PF04545">
    <property type="entry name" value="Sigma70_r4"/>
    <property type="match status" value="1"/>
</dbReference>
<dbReference type="PROSITE" id="PS50293">
    <property type="entry name" value="TPR_REGION"/>
    <property type="match status" value="3"/>
</dbReference>
<dbReference type="Pfam" id="PF00515">
    <property type="entry name" value="TPR_1"/>
    <property type="match status" value="1"/>
</dbReference>
<keyword evidence="4 5" id="KW-0804">Transcription</keyword>
<dbReference type="SUPFAM" id="SSF88946">
    <property type="entry name" value="Sigma2 domain of RNA polymerase sigma factors"/>
    <property type="match status" value="1"/>
</dbReference>
<dbReference type="InterPro" id="IPR028630">
    <property type="entry name" value="Sigma70_RpoD"/>
</dbReference>
<dbReference type="EMBL" id="JADEXF010000199">
    <property type="protein sequence ID" value="MBE9104898.1"/>
    <property type="molecule type" value="Genomic_DNA"/>
</dbReference>
<feature type="repeat" description="TPR" evidence="6">
    <location>
        <begin position="586"/>
        <end position="619"/>
    </location>
</feature>
<keyword evidence="2 5" id="KW-0731">Sigma factor</keyword>
<dbReference type="Pfam" id="PF04539">
    <property type="entry name" value="Sigma70_r3"/>
    <property type="match status" value="1"/>
</dbReference>
<evidence type="ECO:0000256" key="6">
    <source>
        <dbReference type="PROSITE-ProRule" id="PRU00339"/>
    </source>
</evidence>
<evidence type="ECO:0000313" key="9">
    <source>
        <dbReference type="Proteomes" id="UP000647836"/>
    </source>
</evidence>
<dbReference type="SUPFAM" id="SSF88659">
    <property type="entry name" value="Sigma3 and sigma4 domains of RNA polymerase sigma factors"/>
    <property type="match status" value="2"/>
</dbReference>
<dbReference type="InterPro" id="IPR017848">
    <property type="entry name" value="RNA_pol_sigma_RpoD/SigA_cyanob"/>
</dbReference>
<dbReference type="InterPro" id="IPR019734">
    <property type="entry name" value="TPR_rpt"/>
</dbReference>
<evidence type="ECO:0000313" key="8">
    <source>
        <dbReference type="EMBL" id="MBE9104898.1"/>
    </source>
</evidence>
<dbReference type="PANTHER" id="PTHR30603">
    <property type="entry name" value="RNA POLYMERASE SIGMA FACTOR RPO"/>
    <property type="match status" value="1"/>
</dbReference>
<dbReference type="NCBIfam" id="NF005643">
    <property type="entry name" value="PRK07406.1"/>
    <property type="match status" value="1"/>
</dbReference>
<dbReference type="PROSITE" id="PS00715">
    <property type="entry name" value="SIGMA70_1"/>
    <property type="match status" value="1"/>
</dbReference>
<dbReference type="Pfam" id="PF13414">
    <property type="entry name" value="TPR_11"/>
    <property type="match status" value="3"/>
</dbReference>
<dbReference type="Proteomes" id="UP000647836">
    <property type="component" value="Unassembled WGS sequence"/>
</dbReference>
<evidence type="ECO:0000256" key="3">
    <source>
        <dbReference type="ARBA" id="ARBA00023125"/>
    </source>
</evidence>
<dbReference type="HAMAP" id="MF_00963">
    <property type="entry name" value="Sigma70_RpoD_SigA"/>
    <property type="match status" value="1"/>
</dbReference>
<comment type="subcellular location">
    <subcellularLocation>
        <location evidence="5">Cytoplasm</location>
    </subcellularLocation>
</comment>
<dbReference type="InterPro" id="IPR013325">
    <property type="entry name" value="RNA_pol_sigma_r2"/>
</dbReference>
<comment type="subunit">
    <text evidence="5">Interacts transiently with the RNA polymerase catalytic core.</text>
</comment>
<dbReference type="SMART" id="SM00028">
    <property type="entry name" value="TPR"/>
    <property type="match status" value="8"/>
</dbReference>
<feature type="repeat" description="TPR" evidence="6">
    <location>
        <begin position="518"/>
        <end position="551"/>
    </location>
</feature>
<dbReference type="InterPro" id="IPR007624">
    <property type="entry name" value="RNA_pol_sigma70_r3"/>
</dbReference>
<dbReference type="Gene3D" id="1.10.10.10">
    <property type="entry name" value="Winged helix-like DNA-binding domain superfamily/Winged helix DNA-binding domain"/>
    <property type="match status" value="2"/>
</dbReference>
<feature type="repeat" description="TPR" evidence="6">
    <location>
        <begin position="552"/>
        <end position="585"/>
    </location>
</feature>
<feature type="short sequence motif" description="Interaction with polymerase core subunit RpoC" evidence="5">
    <location>
        <begin position="145"/>
        <end position="148"/>
    </location>
</feature>
<dbReference type="Gene3D" id="1.10.601.10">
    <property type="entry name" value="RNA Polymerase Primary Sigma Factor"/>
    <property type="match status" value="2"/>
</dbReference>
<dbReference type="InterPro" id="IPR007630">
    <property type="entry name" value="RNA_pol_sigma70_r4"/>
</dbReference>
<feature type="repeat" description="TPR" evidence="6">
    <location>
        <begin position="382"/>
        <end position="415"/>
    </location>
</feature>
<dbReference type="InterPro" id="IPR007627">
    <property type="entry name" value="RNA_pol_sigma70_r2"/>
</dbReference>
<dbReference type="InterPro" id="IPR050239">
    <property type="entry name" value="Sigma-70_RNA_pol_init_factors"/>
</dbReference>
<name>A0ABR9TX25_9NOSO</name>
<gene>
    <name evidence="8" type="primary">rpoD</name>
    <name evidence="5" type="synonym">sigA</name>
    <name evidence="8" type="ORF">IQ229_08065</name>
</gene>
<keyword evidence="5" id="KW-0963">Cytoplasm</keyword>
<dbReference type="Pfam" id="PF04542">
    <property type="entry name" value="Sigma70_r2"/>
    <property type="match status" value="1"/>
</dbReference>
<protein>
    <recommendedName>
        <fullName evidence="5">RNA polymerase sigma factor SigA</fullName>
    </recommendedName>
</protein>
<dbReference type="InterPro" id="IPR011990">
    <property type="entry name" value="TPR-like_helical_dom_sf"/>
</dbReference>
<feature type="repeat" description="TPR" evidence="6">
    <location>
        <begin position="620"/>
        <end position="653"/>
    </location>
</feature>
<dbReference type="InterPro" id="IPR014284">
    <property type="entry name" value="RNA_pol_sigma-70_dom"/>
</dbReference>
<accession>A0ABR9TX25</accession>